<accession>A0A0A9CDZ3</accession>
<keyword evidence="1" id="KW-1133">Transmembrane helix</keyword>
<feature type="transmembrane region" description="Helical" evidence="1">
    <location>
        <begin position="60"/>
        <end position="83"/>
    </location>
</feature>
<reference evidence="2" key="1">
    <citation type="submission" date="2014-09" db="EMBL/GenBank/DDBJ databases">
        <authorList>
            <person name="Magalhaes I.L.F."/>
            <person name="Oliveira U."/>
            <person name="Santos F.R."/>
            <person name="Vidigal T.H.D.A."/>
            <person name="Brescovit A.D."/>
            <person name="Santos A.J."/>
        </authorList>
    </citation>
    <scope>NUCLEOTIDE SEQUENCE</scope>
    <source>
        <tissue evidence="2">Shoot tissue taken approximately 20 cm above the soil surface</tissue>
    </source>
</reference>
<evidence type="ECO:0000256" key="1">
    <source>
        <dbReference type="SAM" id="Phobius"/>
    </source>
</evidence>
<keyword evidence="1" id="KW-0812">Transmembrane</keyword>
<evidence type="ECO:0000313" key="2">
    <source>
        <dbReference type="EMBL" id="JAD74539.1"/>
    </source>
</evidence>
<keyword evidence="2" id="KW-0378">Hydrolase</keyword>
<protein>
    <submittedName>
        <fullName evidence="2">Haloacid dehalogenase-like hydrolase family protein</fullName>
    </submittedName>
</protein>
<name>A0A0A9CDZ3_ARUDO</name>
<keyword evidence="1" id="KW-0472">Membrane</keyword>
<sequence length="91" mass="9862">MEIGIIIEHNSSKRNGITKKSYHGPSAGYIRYHCLKPLVSFQILPTEPSTRTTMIWNMNITTVSLSIIASAAVSLGSAVPLLIPDLVSLPV</sequence>
<reference evidence="2" key="2">
    <citation type="journal article" date="2015" name="Data Brief">
        <title>Shoot transcriptome of the giant reed, Arundo donax.</title>
        <authorList>
            <person name="Barrero R.A."/>
            <person name="Guerrero F.D."/>
            <person name="Moolhuijzen P."/>
            <person name="Goolsby J.A."/>
            <person name="Tidwell J."/>
            <person name="Bellgard S.E."/>
            <person name="Bellgard M.I."/>
        </authorList>
    </citation>
    <scope>NUCLEOTIDE SEQUENCE</scope>
    <source>
        <tissue evidence="2">Shoot tissue taken approximately 20 cm above the soil surface</tissue>
    </source>
</reference>
<organism evidence="2">
    <name type="scientific">Arundo donax</name>
    <name type="common">Giant reed</name>
    <name type="synonym">Donax arundinaceus</name>
    <dbReference type="NCBI Taxonomy" id="35708"/>
    <lineage>
        <taxon>Eukaryota</taxon>
        <taxon>Viridiplantae</taxon>
        <taxon>Streptophyta</taxon>
        <taxon>Embryophyta</taxon>
        <taxon>Tracheophyta</taxon>
        <taxon>Spermatophyta</taxon>
        <taxon>Magnoliopsida</taxon>
        <taxon>Liliopsida</taxon>
        <taxon>Poales</taxon>
        <taxon>Poaceae</taxon>
        <taxon>PACMAD clade</taxon>
        <taxon>Arundinoideae</taxon>
        <taxon>Arundineae</taxon>
        <taxon>Arundo</taxon>
    </lineage>
</organism>
<dbReference type="AlphaFoldDB" id="A0A0A9CDZ3"/>
<proteinExistence type="predicted"/>
<dbReference type="EMBL" id="GBRH01223356">
    <property type="protein sequence ID" value="JAD74539.1"/>
    <property type="molecule type" value="Transcribed_RNA"/>
</dbReference>
<dbReference type="GO" id="GO:0016787">
    <property type="term" value="F:hydrolase activity"/>
    <property type="evidence" value="ECO:0007669"/>
    <property type="project" value="UniProtKB-KW"/>
</dbReference>